<dbReference type="AlphaFoldDB" id="A0A7G8Q3I2"/>
<evidence type="ECO:0000313" key="1">
    <source>
        <dbReference type="EMBL" id="QNK01340.1"/>
    </source>
</evidence>
<dbReference type="Proteomes" id="UP000515873">
    <property type="component" value="Chromosome"/>
</dbReference>
<protein>
    <submittedName>
        <fullName evidence="1">DUF2384 domain-containing protein</fullName>
    </submittedName>
</protein>
<evidence type="ECO:0000313" key="2">
    <source>
        <dbReference type="Proteomes" id="UP000515873"/>
    </source>
</evidence>
<gene>
    <name evidence="1" type="ORF">H8F01_20240</name>
</gene>
<organism evidence="1 2">
    <name type="scientific">Dyella telluris</name>
    <dbReference type="NCBI Taxonomy" id="2763498"/>
    <lineage>
        <taxon>Bacteria</taxon>
        <taxon>Pseudomonadati</taxon>
        <taxon>Pseudomonadota</taxon>
        <taxon>Gammaproteobacteria</taxon>
        <taxon>Lysobacterales</taxon>
        <taxon>Rhodanobacteraceae</taxon>
        <taxon>Dyella</taxon>
    </lineage>
</organism>
<dbReference type="EMBL" id="CP060412">
    <property type="protein sequence ID" value="QNK01340.1"/>
    <property type="molecule type" value="Genomic_DNA"/>
</dbReference>
<name>A0A7G8Q3I2_9GAMM</name>
<sequence>MANSLTRRIFLLADRLEPDRAAVWQWFHCTPIRVFDGQTALELMTAGEGWRVEAWLETVLLSEEDAAFPGPILFRFDGNQSSWLSL</sequence>
<proteinExistence type="predicted"/>
<dbReference type="KEGG" id="dtl:H8F01_20240"/>
<keyword evidence="2" id="KW-1185">Reference proteome</keyword>
<accession>A0A7G8Q3I2</accession>
<reference evidence="1 2" key="1">
    <citation type="submission" date="2020-08" db="EMBL/GenBank/DDBJ databases">
        <title>Dyella sp. G9 isolated from forest soil.</title>
        <authorList>
            <person name="Fu J."/>
            <person name="Qiu L."/>
        </authorList>
    </citation>
    <scope>NUCLEOTIDE SEQUENCE [LARGE SCALE GENOMIC DNA]</scope>
    <source>
        <strain evidence="1 2">G9</strain>
    </source>
</reference>